<comment type="caution">
    <text evidence="1">The sequence shown here is derived from an EMBL/GenBank/DDBJ whole genome shotgun (WGS) entry which is preliminary data.</text>
</comment>
<dbReference type="EMBL" id="BAAASG010000016">
    <property type="protein sequence ID" value="GAA2510460.1"/>
    <property type="molecule type" value="Genomic_DNA"/>
</dbReference>
<organism evidence="1 2">
    <name type="scientific">Streptomyces longisporus</name>
    <dbReference type="NCBI Taxonomy" id="1948"/>
    <lineage>
        <taxon>Bacteria</taxon>
        <taxon>Bacillati</taxon>
        <taxon>Actinomycetota</taxon>
        <taxon>Actinomycetes</taxon>
        <taxon>Kitasatosporales</taxon>
        <taxon>Streptomycetaceae</taxon>
        <taxon>Streptomyces</taxon>
    </lineage>
</organism>
<accession>A0ABP6A730</accession>
<evidence type="ECO:0000313" key="2">
    <source>
        <dbReference type="Proteomes" id="UP001501777"/>
    </source>
</evidence>
<evidence type="ECO:0008006" key="3">
    <source>
        <dbReference type="Google" id="ProtNLM"/>
    </source>
</evidence>
<sequence>MRRTGAFLRRAGKRTAGAGRLRRALHLFTGPGPRARRPVLGVRTVEFHLDHAYAELGVTPRMGHLGRRSAARPGE</sequence>
<reference evidence="2" key="1">
    <citation type="journal article" date="2019" name="Int. J. Syst. Evol. Microbiol.">
        <title>The Global Catalogue of Microorganisms (GCM) 10K type strain sequencing project: providing services to taxonomists for standard genome sequencing and annotation.</title>
        <authorList>
            <consortium name="The Broad Institute Genomics Platform"/>
            <consortium name="The Broad Institute Genome Sequencing Center for Infectious Disease"/>
            <person name="Wu L."/>
            <person name="Ma J."/>
        </authorList>
    </citation>
    <scope>NUCLEOTIDE SEQUENCE [LARGE SCALE GENOMIC DNA]</scope>
    <source>
        <strain evidence="2">JCM 4395</strain>
    </source>
</reference>
<name>A0ABP6A730_STRLO</name>
<gene>
    <name evidence="1" type="ORF">GCM10010276_66210</name>
</gene>
<evidence type="ECO:0000313" key="1">
    <source>
        <dbReference type="EMBL" id="GAA2510460.1"/>
    </source>
</evidence>
<keyword evidence="2" id="KW-1185">Reference proteome</keyword>
<protein>
    <recommendedName>
        <fullName evidence="3">HTH luxR-type domain-containing protein</fullName>
    </recommendedName>
</protein>
<dbReference type="RefSeq" id="WP_344404515.1">
    <property type="nucleotide sequence ID" value="NZ_BAAASG010000016.1"/>
</dbReference>
<proteinExistence type="predicted"/>
<dbReference type="Proteomes" id="UP001501777">
    <property type="component" value="Unassembled WGS sequence"/>
</dbReference>